<organism evidence="1 2">
    <name type="scientific">Linum tenue</name>
    <dbReference type="NCBI Taxonomy" id="586396"/>
    <lineage>
        <taxon>Eukaryota</taxon>
        <taxon>Viridiplantae</taxon>
        <taxon>Streptophyta</taxon>
        <taxon>Embryophyta</taxon>
        <taxon>Tracheophyta</taxon>
        <taxon>Spermatophyta</taxon>
        <taxon>Magnoliopsida</taxon>
        <taxon>eudicotyledons</taxon>
        <taxon>Gunneridae</taxon>
        <taxon>Pentapetalae</taxon>
        <taxon>rosids</taxon>
        <taxon>fabids</taxon>
        <taxon>Malpighiales</taxon>
        <taxon>Linaceae</taxon>
        <taxon>Linum</taxon>
    </lineage>
</organism>
<evidence type="ECO:0000313" key="1">
    <source>
        <dbReference type="EMBL" id="CAI0406506.1"/>
    </source>
</evidence>
<dbReference type="EMBL" id="CAMGYJ010000004">
    <property type="protein sequence ID" value="CAI0406506.1"/>
    <property type="molecule type" value="Genomic_DNA"/>
</dbReference>
<gene>
    <name evidence="1" type="ORF">LITE_LOCUS13230</name>
</gene>
<keyword evidence="2" id="KW-1185">Reference proteome</keyword>
<protein>
    <submittedName>
        <fullName evidence="1">Uncharacterized protein</fullName>
    </submittedName>
</protein>
<feature type="non-terminal residue" evidence="1">
    <location>
        <position position="54"/>
    </location>
</feature>
<comment type="caution">
    <text evidence="1">The sequence shown here is derived from an EMBL/GenBank/DDBJ whole genome shotgun (WGS) entry which is preliminary data.</text>
</comment>
<reference evidence="1" key="1">
    <citation type="submission" date="2022-08" db="EMBL/GenBank/DDBJ databases">
        <authorList>
            <person name="Gutierrez-Valencia J."/>
        </authorList>
    </citation>
    <scope>NUCLEOTIDE SEQUENCE</scope>
</reference>
<accession>A0AAV0J9A9</accession>
<dbReference type="Proteomes" id="UP001154282">
    <property type="component" value="Unassembled WGS sequence"/>
</dbReference>
<sequence>MSIGKPDSFEYNINGRLEKLEGCDGNACGLRKFVNEGSKAEITQNQVEMIKLPG</sequence>
<proteinExistence type="predicted"/>
<evidence type="ECO:0000313" key="2">
    <source>
        <dbReference type="Proteomes" id="UP001154282"/>
    </source>
</evidence>
<dbReference type="AlphaFoldDB" id="A0AAV0J9A9"/>
<name>A0AAV0J9A9_9ROSI</name>